<dbReference type="EMBL" id="JBHSZO010000019">
    <property type="protein sequence ID" value="MFC7219293.1"/>
    <property type="molecule type" value="Genomic_DNA"/>
</dbReference>
<evidence type="ECO:0000313" key="3">
    <source>
        <dbReference type="EMBL" id="MFC7219293.1"/>
    </source>
</evidence>
<evidence type="ECO:0000259" key="2">
    <source>
        <dbReference type="Pfam" id="PF24623"/>
    </source>
</evidence>
<feature type="domain" description="DNA-binding phage zinc finger" evidence="2">
    <location>
        <begin position="144"/>
        <end position="190"/>
    </location>
</feature>
<protein>
    <recommendedName>
        <fullName evidence="2">DNA-binding phage zinc finger domain-containing protein</fullName>
    </recommendedName>
</protein>
<feature type="region of interest" description="Disordered" evidence="1">
    <location>
        <begin position="68"/>
        <end position="90"/>
    </location>
</feature>
<dbReference type="Pfam" id="PF24623">
    <property type="entry name" value="Phage_zn_bind_8"/>
    <property type="match status" value="1"/>
</dbReference>
<dbReference type="RefSeq" id="WP_386414865.1">
    <property type="nucleotide sequence ID" value="NZ_JBHSZO010000019.1"/>
</dbReference>
<gene>
    <name evidence="3" type="ORF">ACFQLX_14105</name>
</gene>
<dbReference type="InterPro" id="IPR056911">
    <property type="entry name" value="Phage_Znf_bind_put"/>
</dbReference>
<keyword evidence="4" id="KW-1185">Reference proteome</keyword>
<sequence length="237" mass="25800">MTEDEAVLLTRYVRAMCPQQRFDEFTADAWFDILAPYCLDEARTAVARHIAAGNSFVSVGEIAAGIRRTRDERLQRHTEAEPPRGDTGDAAYPMALAAERRAVADGCVEPVPVSALPSGENAPYDNRARTLLRLVGKGAPSRRPELTAPCPYCAAPAGRPCTSGKGRPRRDAHPNRVEASRRQAAGAAAPTRAEVAAEVEHRRAAARAHLDRLTPGDRARLTEFRQQRGDGTTVPVW</sequence>
<accession>A0ABW2GF11</accession>
<feature type="compositionally biased region" description="Basic and acidic residues" evidence="1">
    <location>
        <begin position="169"/>
        <end position="181"/>
    </location>
</feature>
<evidence type="ECO:0000313" key="4">
    <source>
        <dbReference type="Proteomes" id="UP001596413"/>
    </source>
</evidence>
<organism evidence="3 4">
    <name type="scientific">Streptomyces polyrhachis</name>
    <dbReference type="NCBI Taxonomy" id="1282885"/>
    <lineage>
        <taxon>Bacteria</taxon>
        <taxon>Bacillati</taxon>
        <taxon>Actinomycetota</taxon>
        <taxon>Actinomycetes</taxon>
        <taxon>Kitasatosporales</taxon>
        <taxon>Streptomycetaceae</taxon>
        <taxon>Streptomyces</taxon>
    </lineage>
</organism>
<evidence type="ECO:0000256" key="1">
    <source>
        <dbReference type="SAM" id="MobiDB-lite"/>
    </source>
</evidence>
<reference evidence="4" key="1">
    <citation type="journal article" date="2019" name="Int. J. Syst. Evol. Microbiol.">
        <title>The Global Catalogue of Microorganisms (GCM) 10K type strain sequencing project: providing services to taxonomists for standard genome sequencing and annotation.</title>
        <authorList>
            <consortium name="The Broad Institute Genomics Platform"/>
            <consortium name="The Broad Institute Genome Sequencing Center for Infectious Disease"/>
            <person name="Wu L."/>
            <person name="Ma J."/>
        </authorList>
    </citation>
    <scope>NUCLEOTIDE SEQUENCE [LARGE SCALE GENOMIC DNA]</scope>
    <source>
        <strain evidence="4">CGMCC 1.13681</strain>
    </source>
</reference>
<feature type="region of interest" description="Disordered" evidence="1">
    <location>
        <begin position="158"/>
        <end position="237"/>
    </location>
</feature>
<feature type="compositionally biased region" description="Low complexity" evidence="1">
    <location>
        <begin position="182"/>
        <end position="196"/>
    </location>
</feature>
<feature type="compositionally biased region" description="Basic and acidic residues" evidence="1">
    <location>
        <begin position="198"/>
        <end position="228"/>
    </location>
</feature>
<dbReference type="Proteomes" id="UP001596413">
    <property type="component" value="Unassembled WGS sequence"/>
</dbReference>
<name>A0ABW2GF11_9ACTN</name>
<feature type="compositionally biased region" description="Basic and acidic residues" evidence="1">
    <location>
        <begin position="68"/>
        <end position="87"/>
    </location>
</feature>
<proteinExistence type="predicted"/>
<comment type="caution">
    <text evidence="3">The sequence shown here is derived from an EMBL/GenBank/DDBJ whole genome shotgun (WGS) entry which is preliminary data.</text>
</comment>